<dbReference type="SUPFAM" id="SSF50978">
    <property type="entry name" value="WD40 repeat-like"/>
    <property type="match status" value="1"/>
</dbReference>
<organism evidence="4 5">
    <name type="scientific">Merluccius polli</name>
    <name type="common">Benguela hake</name>
    <name type="synonym">Merluccius cadenati</name>
    <dbReference type="NCBI Taxonomy" id="89951"/>
    <lineage>
        <taxon>Eukaryota</taxon>
        <taxon>Metazoa</taxon>
        <taxon>Chordata</taxon>
        <taxon>Craniata</taxon>
        <taxon>Vertebrata</taxon>
        <taxon>Euteleostomi</taxon>
        <taxon>Actinopterygii</taxon>
        <taxon>Neopterygii</taxon>
        <taxon>Teleostei</taxon>
        <taxon>Neoteleostei</taxon>
        <taxon>Acanthomorphata</taxon>
        <taxon>Zeiogadaria</taxon>
        <taxon>Gadariae</taxon>
        <taxon>Gadiformes</taxon>
        <taxon>Gadoidei</taxon>
        <taxon>Merlucciidae</taxon>
        <taxon>Merluccius</taxon>
    </lineage>
</organism>
<dbReference type="AlphaFoldDB" id="A0AA47NRV7"/>
<dbReference type="EMBL" id="JAOPHQ010005504">
    <property type="protein sequence ID" value="KAK0134988.1"/>
    <property type="molecule type" value="Genomic_DNA"/>
</dbReference>
<dbReference type="InterPro" id="IPR036322">
    <property type="entry name" value="WD40_repeat_dom_sf"/>
</dbReference>
<dbReference type="GO" id="GO:0080008">
    <property type="term" value="C:Cul4-RING E3 ubiquitin ligase complex"/>
    <property type="evidence" value="ECO:0007669"/>
    <property type="project" value="TreeGrafter"/>
</dbReference>
<dbReference type="PANTHER" id="PTHR44472:SF1">
    <property type="entry name" value="DDB1 AND CUL4 ASSOCIATED FACTOR 4"/>
    <property type="match status" value="1"/>
</dbReference>
<evidence type="ECO:0000256" key="3">
    <source>
        <dbReference type="SAM" id="MobiDB-lite"/>
    </source>
</evidence>
<dbReference type="Gene3D" id="2.130.10.10">
    <property type="entry name" value="YVTN repeat-like/Quinoprotein amine dehydrogenase"/>
    <property type="match status" value="1"/>
</dbReference>
<accession>A0AA47NRV7</accession>
<sequence>MKKWNWREERRSRRRHGGHHRHDWYNDNRHRASQDEWYGDNQTDSSHQAAHRTSDAALPSSSSSSASPSSSSSTSNTAPELPGFYFDPEKNRYFRLLPGHNNCNPLTKEQLQEKEREKQRSRLLSVDDQPRKMAPRVGLNTALLLQKRRVGLLPGSSYCSNQKMEKSDKMNHKELQRGRKQSINIKNQPNIVINYGNAPCVTRLVHEVKASGMMRHRLEVQSTDNRSPNRDNFRVIVGDSASERVFTVNDVSHGGCKYGIMNFKGCSRGSLSVEMCDNLYFTNRKVNSICWASVNHPDSHVLLCLVGMADTPGCVSLLPASLFSNSNPEQPGMLCSFKISTAWSCAWCLNPQADKSFSTGLSRRVIVKDAETGRTQTYSVASDVLAQQFALRAPVLFNGCRSGEIFSIDLRQRSRRDHSWKSSRFHQESAITSVRLLQDENYLLAADMLGQIKLWDVRVTKPVQEYKGHHNEHAYLPIHVNEAEGLLLAVGQDCYTRLWSLRDGQLLRTIPSPHPAAKDLIPSVVFSSQLGGRRGLPGLLMAVKHDLYYFSYNTDHQEMIGEPVHAILLHKASPHSAIYSEGPASDICSDAPGVADPHGVVPAAGGHGTPLGGALVAHALTARPAVVDGEAGGELPVALAAGVDVLVRDPIGGPRRVLHQAWEEVEDR</sequence>
<keyword evidence="2" id="KW-0677">Repeat</keyword>
<comment type="caution">
    <text evidence="4">The sequence shown here is derived from an EMBL/GenBank/DDBJ whole genome shotgun (WGS) entry which is preliminary data.</text>
</comment>
<keyword evidence="5" id="KW-1185">Reference proteome</keyword>
<dbReference type="Pfam" id="PF23761">
    <property type="entry name" value="Beta-prop_DCAF4"/>
    <property type="match status" value="1"/>
</dbReference>
<evidence type="ECO:0000313" key="4">
    <source>
        <dbReference type="EMBL" id="KAK0134988.1"/>
    </source>
</evidence>
<gene>
    <name evidence="4" type="primary">DCAF4_0</name>
    <name evidence="4" type="ORF">N1851_029202</name>
</gene>
<name>A0AA47NRV7_MERPO</name>
<keyword evidence="1" id="KW-0853">WD repeat</keyword>
<feature type="region of interest" description="Disordered" evidence="3">
    <location>
        <begin position="1"/>
        <end position="84"/>
    </location>
</feature>
<protein>
    <submittedName>
        <fullName evidence="4">DDB1- and CUL4-associated factor 4</fullName>
    </submittedName>
</protein>
<dbReference type="InterPro" id="IPR015943">
    <property type="entry name" value="WD40/YVTN_repeat-like_dom_sf"/>
</dbReference>
<dbReference type="Proteomes" id="UP001174136">
    <property type="component" value="Unassembled WGS sequence"/>
</dbReference>
<dbReference type="SMART" id="SM00320">
    <property type="entry name" value="WD40"/>
    <property type="match status" value="2"/>
</dbReference>
<dbReference type="InterPro" id="IPR001680">
    <property type="entry name" value="WD40_rpt"/>
</dbReference>
<feature type="compositionally biased region" description="Basic residues" evidence="3">
    <location>
        <begin position="12"/>
        <end position="22"/>
    </location>
</feature>
<evidence type="ECO:0000313" key="5">
    <source>
        <dbReference type="Proteomes" id="UP001174136"/>
    </source>
</evidence>
<feature type="compositionally biased region" description="Low complexity" evidence="3">
    <location>
        <begin position="55"/>
        <end position="79"/>
    </location>
</feature>
<reference evidence="4" key="1">
    <citation type="journal article" date="2023" name="Front. Mar. Sci.">
        <title>A new Merluccius polli reference genome to investigate the effects of global change in West African waters.</title>
        <authorList>
            <person name="Mateo J.L."/>
            <person name="Blanco-Fernandez C."/>
            <person name="Garcia-Vazquez E."/>
            <person name="Machado-Schiaffino G."/>
        </authorList>
    </citation>
    <scope>NUCLEOTIDE SEQUENCE</scope>
    <source>
        <strain evidence="4">C29</strain>
        <tissue evidence="4">Fin</tissue>
    </source>
</reference>
<evidence type="ECO:0000256" key="1">
    <source>
        <dbReference type="ARBA" id="ARBA00022574"/>
    </source>
</evidence>
<proteinExistence type="predicted"/>
<feature type="compositionally biased region" description="Basic and acidic residues" evidence="3">
    <location>
        <begin position="23"/>
        <end position="34"/>
    </location>
</feature>
<dbReference type="InterPro" id="IPR052254">
    <property type="entry name" value="CUL4-DDB1_E3_ligase_receptor"/>
</dbReference>
<dbReference type="PANTHER" id="PTHR44472">
    <property type="entry name" value="DDB1- AND CUL4-ASSOCIATED FACTOR 4-RELATED"/>
    <property type="match status" value="1"/>
</dbReference>
<feature type="compositionally biased region" description="Basic and acidic residues" evidence="3">
    <location>
        <begin position="1"/>
        <end position="11"/>
    </location>
</feature>
<evidence type="ECO:0000256" key="2">
    <source>
        <dbReference type="ARBA" id="ARBA00022737"/>
    </source>
</evidence>